<dbReference type="AlphaFoldDB" id="A0A9D1CKJ1"/>
<dbReference type="InterPro" id="IPR001940">
    <property type="entry name" value="Peptidase_S1C"/>
</dbReference>
<reference evidence="6" key="2">
    <citation type="journal article" date="2021" name="PeerJ">
        <title>Extensive microbial diversity within the chicken gut microbiome revealed by metagenomics and culture.</title>
        <authorList>
            <person name="Gilroy R."/>
            <person name="Ravi A."/>
            <person name="Getino M."/>
            <person name="Pursley I."/>
            <person name="Horton D.L."/>
            <person name="Alikhan N.F."/>
            <person name="Baker D."/>
            <person name="Gharbi K."/>
            <person name="Hall N."/>
            <person name="Watson M."/>
            <person name="Adriaenssens E.M."/>
            <person name="Foster-Nyarko E."/>
            <person name="Jarju S."/>
            <person name="Secka A."/>
            <person name="Antonio M."/>
            <person name="Oren A."/>
            <person name="Chaudhuri R.R."/>
            <person name="La Ragione R."/>
            <person name="Hildebrand F."/>
            <person name="Pallen M.J."/>
        </authorList>
    </citation>
    <scope>NUCLEOTIDE SEQUENCE</scope>
    <source>
        <strain evidence="6">CHK165-10780</strain>
    </source>
</reference>
<keyword evidence="4" id="KW-0472">Membrane</keyword>
<protein>
    <submittedName>
        <fullName evidence="6">Trypsin-like peptidase domain-containing protein</fullName>
    </submittedName>
</protein>
<proteinExistence type="inferred from homology"/>
<dbReference type="GO" id="GO:0006508">
    <property type="term" value="P:proteolysis"/>
    <property type="evidence" value="ECO:0007669"/>
    <property type="project" value="UniProtKB-KW"/>
</dbReference>
<dbReference type="Gene3D" id="2.30.42.10">
    <property type="match status" value="1"/>
</dbReference>
<accession>A0A9D1CKJ1</accession>
<comment type="caution">
    <text evidence="6">The sequence shown here is derived from an EMBL/GenBank/DDBJ whole genome shotgun (WGS) entry which is preliminary data.</text>
</comment>
<keyword evidence="2" id="KW-0645">Protease</keyword>
<feature type="domain" description="PDZ" evidence="5">
    <location>
        <begin position="283"/>
        <end position="352"/>
    </location>
</feature>
<dbReference type="Pfam" id="PF13180">
    <property type="entry name" value="PDZ_2"/>
    <property type="match status" value="1"/>
</dbReference>
<dbReference type="InterPro" id="IPR009003">
    <property type="entry name" value="Peptidase_S1_PA"/>
</dbReference>
<feature type="transmembrane region" description="Helical" evidence="4">
    <location>
        <begin position="6"/>
        <end position="26"/>
    </location>
</feature>
<dbReference type="PANTHER" id="PTHR43343">
    <property type="entry name" value="PEPTIDASE S12"/>
    <property type="match status" value="1"/>
</dbReference>
<dbReference type="InterPro" id="IPR051201">
    <property type="entry name" value="Chloro_Bact_Ser_Proteases"/>
</dbReference>
<dbReference type="GO" id="GO:0004252">
    <property type="term" value="F:serine-type endopeptidase activity"/>
    <property type="evidence" value="ECO:0007669"/>
    <property type="project" value="InterPro"/>
</dbReference>
<reference evidence="6" key="1">
    <citation type="submission" date="2020-10" db="EMBL/GenBank/DDBJ databases">
        <authorList>
            <person name="Gilroy R."/>
        </authorList>
    </citation>
    <scope>NUCLEOTIDE SEQUENCE</scope>
    <source>
        <strain evidence="6">CHK165-10780</strain>
    </source>
</reference>
<dbReference type="PANTHER" id="PTHR43343:SF3">
    <property type="entry name" value="PROTEASE DO-LIKE 8, CHLOROPLASTIC"/>
    <property type="match status" value="1"/>
</dbReference>
<keyword evidence="4" id="KW-1133">Transmembrane helix</keyword>
<sequence length="366" mass="39298">MRSRFFTFISLLISFLLGGLLVYLLLMETPLFQKGVYNYVNNGVVSCDDEVTIDETGISLSVGKVYDSVVMIENIQGTTLDSTGSGFIYKKDDQYGYIMTNQHVVAGASSIVVVMSNNEEVEGRVLGSDPYLDLAVVRIPVDAVYAVATLGNSDGTNLGDTVFTVGAPLGYEYRGSITRGTMSGKNRLVTVDVSTTADYVMKVLQVDAAVNRGNSGGPLCNINGEVIGVISLKLVDDDIEGMGFAIPIEDAMTYVDSLEKGEAIERPLMGVTMANVSDTYLLLQNGITLDENISSGVVVISVSGGAEMAGLQKGDVIVKMNDEVVPNAAYLKYFLFKHAPGDVVTVTYYRDGAEHQTDITLTKSEN</sequence>
<dbReference type="SUPFAM" id="SSF50494">
    <property type="entry name" value="Trypsin-like serine proteases"/>
    <property type="match status" value="1"/>
</dbReference>
<dbReference type="SMART" id="SM00228">
    <property type="entry name" value="PDZ"/>
    <property type="match status" value="1"/>
</dbReference>
<evidence type="ECO:0000313" key="7">
    <source>
        <dbReference type="Proteomes" id="UP000886725"/>
    </source>
</evidence>
<dbReference type="Proteomes" id="UP000886725">
    <property type="component" value="Unassembled WGS sequence"/>
</dbReference>
<dbReference type="PRINTS" id="PR00834">
    <property type="entry name" value="PROTEASES2C"/>
</dbReference>
<evidence type="ECO:0000256" key="3">
    <source>
        <dbReference type="ARBA" id="ARBA00022801"/>
    </source>
</evidence>
<dbReference type="EMBL" id="DVFU01000074">
    <property type="protein sequence ID" value="HIQ64865.1"/>
    <property type="molecule type" value="Genomic_DNA"/>
</dbReference>
<evidence type="ECO:0000256" key="4">
    <source>
        <dbReference type="SAM" id="Phobius"/>
    </source>
</evidence>
<organism evidence="6 7">
    <name type="scientific">Candidatus Faecenecus gallistercoris</name>
    <dbReference type="NCBI Taxonomy" id="2840793"/>
    <lineage>
        <taxon>Bacteria</taxon>
        <taxon>Bacillati</taxon>
        <taxon>Bacillota</taxon>
        <taxon>Bacillota incertae sedis</taxon>
        <taxon>Candidatus Faecenecus</taxon>
    </lineage>
</organism>
<dbReference type="SUPFAM" id="SSF50156">
    <property type="entry name" value="PDZ domain-like"/>
    <property type="match status" value="1"/>
</dbReference>
<evidence type="ECO:0000256" key="1">
    <source>
        <dbReference type="ARBA" id="ARBA00010541"/>
    </source>
</evidence>
<comment type="similarity">
    <text evidence="1">Belongs to the peptidase S1C family.</text>
</comment>
<dbReference type="InterPro" id="IPR001478">
    <property type="entry name" value="PDZ"/>
</dbReference>
<gene>
    <name evidence="6" type="ORF">IAC85_03910</name>
</gene>
<evidence type="ECO:0000256" key="2">
    <source>
        <dbReference type="ARBA" id="ARBA00022670"/>
    </source>
</evidence>
<name>A0A9D1CKJ1_9FIRM</name>
<dbReference type="Pfam" id="PF13365">
    <property type="entry name" value="Trypsin_2"/>
    <property type="match status" value="1"/>
</dbReference>
<dbReference type="InterPro" id="IPR036034">
    <property type="entry name" value="PDZ_sf"/>
</dbReference>
<keyword evidence="4" id="KW-0812">Transmembrane</keyword>
<dbReference type="Gene3D" id="2.40.10.10">
    <property type="entry name" value="Trypsin-like serine proteases"/>
    <property type="match status" value="2"/>
</dbReference>
<keyword evidence="3" id="KW-0378">Hydrolase</keyword>
<evidence type="ECO:0000313" key="6">
    <source>
        <dbReference type="EMBL" id="HIQ64865.1"/>
    </source>
</evidence>
<dbReference type="InterPro" id="IPR043504">
    <property type="entry name" value="Peptidase_S1_PA_chymotrypsin"/>
</dbReference>
<evidence type="ECO:0000259" key="5">
    <source>
        <dbReference type="SMART" id="SM00228"/>
    </source>
</evidence>